<dbReference type="EMBL" id="MUGS01000027">
    <property type="protein sequence ID" value="OXG05086.1"/>
    <property type="molecule type" value="Genomic_DNA"/>
</dbReference>
<evidence type="ECO:0000313" key="3">
    <source>
        <dbReference type="Proteomes" id="UP000214684"/>
    </source>
</evidence>
<sequence length="103" mass="11866">MSNTIEIIGKKFHANFADFAFELSFESETQLTWKALTNEEFGAFETVSITKTEIRPNVYMIYWKEKSGTTVTHLEDFENGIVYTNITDPDNNFTNLKGTLKQL</sequence>
<dbReference type="OrthoDB" id="8441428at2"/>
<dbReference type="Proteomes" id="UP000214684">
    <property type="component" value="Unassembled WGS sequence"/>
</dbReference>
<dbReference type="InterPro" id="IPR012674">
    <property type="entry name" value="Calycin"/>
</dbReference>
<dbReference type="Pfam" id="PF22036">
    <property type="entry name" value="MoaF_like"/>
    <property type="match status" value="1"/>
</dbReference>
<dbReference type="AlphaFoldDB" id="A0A227P7D9"/>
<dbReference type="Gene3D" id="2.40.128.20">
    <property type="match status" value="1"/>
</dbReference>
<proteinExistence type="predicted"/>
<name>A0A227P7D9_9FLAO</name>
<evidence type="ECO:0000313" key="2">
    <source>
        <dbReference type="EMBL" id="OXG05086.1"/>
    </source>
</evidence>
<feature type="domain" description="MoaF-like" evidence="1">
    <location>
        <begin position="8"/>
        <end position="101"/>
    </location>
</feature>
<evidence type="ECO:0000259" key="1">
    <source>
        <dbReference type="Pfam" id="PF22036"/>
    </source>
</evidence>
<gene>
    <name evidence="2" type="ORF">B0A64_13730</name>
</gene>
<dbReference type="InterPro" id="IPR053892">
    <property type="entry name" value="MoaF-like"/>
</dbReference>
<comment type="caution">
    <text evidence="2">The sequence shown here is derived from an EMBL/GenBank/DDBJ whole genome shotgun (WGS) entry which is preliminary data.</text>
</comment>
<protein>
    <recommendedName>
        <fullName evidence="1">MoaF-like domain-containing protein</fullName>
    </recommendedName>
</protein>
<organism evidence="2 3">
    <name type="scientific">Flavobacterium araucananum</name>
    <dbReference type="NCBI Taxonomy" id="946678"/>
    <lineage>
        <taxon>Bacteria</taxon>
        <taxon>Pseudomonadati</taxon>
        <taxon>Bacteroidota</taxon>
        <taxon>Flavobacteriia</taxon>
        <taxon>Flavobacteriales</taxon>
        <taxon>Flavobacteriaceae</taxon>
        <taxon>Flavobacterium</taxon>
    </lineage>
</organism>
<reference evidence="2 3" key="1">
    <citation type="submission" date="2016-11" db="EMBL/GenBank/DDBJ databases">
        <title>Whole genomes of Flavobacteriaceae.</title>
        <authorList>
            <person name="Stine C."/>
            <person name="Li C."/>
            <person name="Tadesse D."/>
        </authorList>
    </citation>
    <scope>NUCLEOTIDE SEQUENCE [LARGE SCALE GENOMIC DNA]</scope>
    <source>
        <strain evidence="2 3">DSM 24704</strain>
    </source>
</reference>
<keyword evidence="3" id="KW-1185">Reference proteome</keyword>
<accession>A0A227P7D9</accession>